<proteinExistence type="inferred from homology"/>
<evidence type="ECO:0000259" key="8">
    <source>
        <dbReference type="Pfam" id="PF02225"/>
    </source>
</evidence>
<dbReference type="Gene3D" id="1.50.10.10">
    <property type="match status" value="1"/>
</dbReference>
<dbReference type="InterPro" id="IPR001382">
    <property type="entry name" value="Glyco_hydro_47"/>
</dbReference>
<dbReference type="SUPFAM" id="SSF52025">
    <property type="entry name" value="PA domain"/>
    <property type="match status" value="1"/>
</dbReference>
<feature type="active site" evidence="5">
    <location>
        <position position="284"/>
    </location>
</feature>
<comment type="subcellular location">
    <subcellularLocation>
        <location evidence="1">Endoplasmic reticulum</location>
    </subcellularLocation>
</comment>
<dbReference type="GO" id="GO:0044322">
    <property type="term" value="C:endoplasmic reticulum quality control compartment"/>
    <property type="evidence" value="ECO:0007669"/>
    <property type="project" value="GOC"/>
</dbReference>
<protein>
    <recommendedName>
        <fullName evidence="7">alpha-1,2-Mannosidase</fullName>
        <ecNumber evidence="7">3.2.1.-</ecNumber>
    </recommendedName>
</protein>
<evidence type="ECO:0000256" key="6">
    <source>
        <dbReference type="PIRSR" id="PIRSR601382-2"/>
    </source>
</evidence>
<feature type="active site" description="Proton donor" evidence="5">
    <location>
        <position position="378"/>
    </location>
</feature>
<dbReference type="GO" id="GO:1904380">
    <property type="term" value="P:endoplasmic reticulum mannose trimming"/>
    <property type="evidence" value="ECO:0007669"/>
    <property type="project" value="InterPro"/>
</dbReference>
<feature type="domain" description="PA" evidence="8">
    <location>
        <begin position="685"/>
        <end position="770"/>
    </location>
</feature>
<dbReference type="GO" id="GO:0004571">
    <property type="term" value="F:mannosyl-oligosaccharide 1,2-alpha-mannosidase activity"/>
    <property type="evidence" value="ECO:0007669"/>
    <property type="project" value="InterPro"/>
</dbReference>
<dbReference type="EC" id="3.2.1.-" evidence="7"/>
<keyword evidence="6" id="KW-0479">Metal-binding</keyword>
<dbReference type="InterPro" id="IPR046450">
    <property type="entry name" value="PA_dom_sf"/>
</dbReference>
<feature type="binding site" evidence="6">
    <location>
        <position position="482"/>
    </location>
    <ligand>
        <name>Ca(2+)</name>
        <dbReference type="ChEBI" id="CHEBI:29108"/>
    </ligand>
</feature>
<reference evidence="10" key="3">
    <citation type="submission" date="2024-02" db="UniProtKB">
        <authorList>
            <consortium name="WormBaseParasite"/>
        </authorList>
    </citation>
    <scope>IDENTIFICATION</scope>
    <source>
        <strain evidence="10">pt0022</strain>
    </source>
</reference>
<evidence type="ECO:0000256" key="7">
    <source>
        <dbReference type="RuleBase" id="RU361193"/>
    </source>
</evidence>
<dbReference type="Proteomes" id="UP000093561">
    <property type="component" value="Unassembled WGS sequence"/>
</dbReference>
<dbReference type="GO" id="GO:0005975">
    <property type="term" value="P:carbohydrate metabolic process"/>
    <property type="evidence" value="ECO:0007669"/>
    <property type="project" value="InterPro"/>
</dbReference>
<dbReference type="InterPro" id="IPR003137">
    <property type="entry name" value="PA_domain"/>
</dbReference>
<dbReference type="SUPFAM" id="SSF48225">
    <property type="entry name" value="Seven-hairpin glycosidases"/>
    <property type="match status" value="1"/>
</dbReference>
<feature type="active site" evidence="5">
    <location>
        <position position="396"/>
    </location>
</feature>
<dbReference type="PRINTS" id="PR00747">
    <property type="entry name" value="GLYHDRLASE47"/>
</dbReference>
<comment type="similarity">
    <text evidence="2 7">Belongs to the glycosyl hydrolase 47 family.</text>
</comment>
<keyword evidence="4" id="KW-0325">Glycoprotein</keyword>
<name>A0AAF5RU93_WUCBA</name>
<dbReference type="Pfam" id="PF01532">
    <property type="entry name" value="Glyco_hydro_47"/>
    <property type="match status" value="1"/>
</dbReference>
<dbReference type="PANTHER" id="PTHR45679">
    <property type="entry name" value="ER DEGRADATION-ENHANCING ALPHA-MANNOSIDASE-LIKE PROTEIN 2"/>
    <property type="match status" value="1"/>
</dbReference>
<evidence type="ECO:0000313" key="10">
    <source>
        <dbReference type="WBParaSite" id="mrna-Wban_02880"/>
    </source>
</evidence>
<dbReference type="PANTHER" id="PTHR45679:SF2">
    <property type="entry name" value="ER DEGRADATION-ENHANCING ALPHA-MANNOSIDASE-LIKE PROTEIN 3"/>
    <property type="match status" value="1"/>
</dbReference>
<dbReference type="InterPro" id="IPR036026">
    <property type="entry name" value="Seven-hairpin_glycosidases"/>
</dbReference>
<evidence type="ECO:0000256" key="5">
    <source>
        <dbReference type="PIRSR" id="PIRSR601382-1"/>
    </source>
</evidence>
<dbReference type="InterPro" id="IPR044674">
    <property type="entry name" value="EDEM1/2/3"/>
</dbReference>
<dbReference type="AlphaFoldDB" id="A0AAF5RU93"/>
<dbReference type="Gene3D" id="3.50.30.30">
    <property type="match status" value="1"/>
</dbReference>
<reference evidence="9" key="2">
    <citation type="journal article" date="2016" name="Mol. Ecol.">
        <title>Population genomics of the filarial nematode parasite Wuchereria bancrofti from mosquitoes.</title>
        <authorList>
            <person name="Small S.T."/>
            <person name="Reimer L.J."/>
            <person name="Tisch D.J."/>
            <person name="King C.L."/>
            <person name="Christensen B.M."/>
            <person name="Siba P.M."/>
            <person name="Kazura J.W."/>
            <person name="Serre D."/>
            <person name="Zimmerman P.A."/>
        </authorList>
    </citation>
    <scope>NUCLEOTIDE SEQUENCE</scope>
    <source>
        <strain evidence="9">pt0022</strain>
    </source>
</reference>
<keyword evidence="3" id="KW-0256">Endoplasmic reticulum</keyword>
<evidence type="ECO:0000256" key="3">
    <source>
        <dbReference type="ARBA" id="ARBA00022824"/>
    </source>
</evidence>
<evidence type="ECO:0000256" key="1">
    <source>
        <dbReference type="ARBA" id="ARBA00004240"/>
    </source>
</evidence>
<keyword evidence="7" id="KW-0326">Glycosidase</keyword>
<dbReference type="InterPro" id="IPR012341">
    <property type="entry name" value="6hp_glycosidase-like_sf"/>
</dbReference>
<dbReference type="GO" id="GO:0016020">
    <property type="term" value="C:membrane"/>
    <property type="evidence" value="ECO:0007669"/>
    <property type="project" value="InterPro"/>
</dbReference>
<evidence type="ECO:0000313" key="9">
    <source>
        <dbReference type="Proteomes" id="UP000093561"/>
    </source>
</evidence>
<dbReference type="WBParaSite" id="mrna-Wban_02880">
    <property type="protein sequence ID" value="mrna-Wban_02880"/>
    <property type="gene ID" value="Wban_02880"/>
</dbReference>
<feature type="active site" description="Proton donor" evidence="5">
    <location>
        <position position="139"/>
    </location>
</feature>
<keyword evidence="6" id="KW-0106">Calcium</keyword>
<sequence length="946" mass="108427">MLDGIWRWLSSVNQLMYSIYFLHIYIGLSPYNNAYDNEMIDRIALRLQAKEMFMHGYNSYMKYAYPHDELMPLSCKGRQRGVTPPRGDIDDALGNFSLTLVDSLDALVVLDELDEFENSVERVVKNVRFDSNLVVSVFETNIRMIGGLISGHVMAKLVQSRDENRLRWYKDELLQMAAELADRLLPAFNTSSGIPYSRINLKYGMLDFLRQQHDTCTACGGTMILEFAALSRLTGKPIYEEKARKAMDFLWAQRHRGSDLMGTVLNVHSGDWIRRDAGIGAGIDSYYEYCLKAYILLGDEGYLYRFNKHYDAIMRYVNKGPLFIDVHMHKPTIAARTYMDSLLAFWPGIQVLKGDLKAAIEFHETLYQVIKRHKFLPEAFTHDLQVHWAQHPIRPEFIESTYLLYRATKDEHYLHVAKNILDSMNKFLRVECGFAAVGDIRSMNHEDRMDSFVLSETLKYLYMIFTDPSDLQIDLDNYVLTTEAHFIPLSIADNSEKLPRRLIIDPDEIIDDENAIMNRKFRSACPATMISEKYDNLPAYAEELRSTVQNVVSELTKNSESTSSCPKMPKRLTAWSFSATNVEHIKQLKKMGIQMQFQVDGHVHLTHSPDSAISPEWAVLGSEFIQEMIVIAGSERHGFGFNDNRIVQVVSQPIFGKLHWRAASAQFGKNLNYKAVVAEVQIAVPFRACSPLTNAPRMKGRIAVVQRQDCMFQEKARYVQRSGAIGIIIIDNTIGTSIDVLPPFAMSGDQTMKDDIVIPAVFLYNKEGLAFMEHIVHYPNALVRLSDRLSNPYSLFENFACYGKYKYPLNKLDLLEDVDFSEDVIVIDSSLPAVLLNFRFASVSAENNTEDKQKVIEENIEEMQKLYNLATESDTVMFYNVIRQIGYWQLGLNMQPTEAELKKFFLLIPTVIKMKEIAQKPGRLLGSITTVSCRLWDELFDCQRVR</sequence>
<keyword evidence="7" id="KW-0378">Hydrolase</keyword>
<dbReference type="GO" id="GO:0005509">
    <property type="term" value="F:calcium ion binding"/>
    <property type="evidence" value="ECO:0007669"/>
    <property type="project" value="InterPro"/>
</dbReference>
<accession>A0AAF5RU93</accession>
<organism evidence="9 10">
    <name type="scientific">Wuchereria bancrofti</name>
    <dbReference type="NCBI Taxonomy" id="6293"/>
    <lineage>
        <taxon>Eukaryota</taxon>
        <taxon>Metazoa</taxon>
        <taxon>Ecdysozoa</taxon>
        <taxon>Nematoda</taxon>
        <taxon>Chromadorea</taxon>
        <taxon>Rhabditida</taxon>
        <taxon>Spirurina</taxon>
        <taxon>Spiruromorpha</taxon>
        <taxon>Filarioidea</taxon>
        <taxon>Onchocercidae</taxon>
        <taxon>Wuchereria</taxon>
    </lineage>
</organism>
<evidence type="ECO:0000256" key="4">
    <source>
        <dbReference type="ARBA" id="ARBA00023180"/>
    </source>
</evidence>
<comment type="cofactor">
    <cofactor evidence="6">
        <name>Ca(2+)</name>
        <dbReference type="ChEBI" id="CHEBI:29108"/>
    </cofactor>
</comment>
<dbReference type="Pfam" id="PF02225">
    <property type="entry name" value="PA"/>
    <property type="match status" value="1"/>
</dbReference>
<evidence type="ECO:0000256" key="2">
    <source>
        <dbReference type="ARBA" id="ARBA00007658"/>
    </source>
</evidence>
<reference evidence="9" key="1">
    <citation type="submission" date="2015-03" db="EMBL/GenBank/DDBJ databases">
        <title>Wuchereria bancrofti Genome Sequencing Papua New Guinea Strain.</title>
        <authorList>
            <person name="Small S.T."/>
            <person name="Serre D."/>
            <person name="Zimmerman P.A."/>
        </authorList>
    </citation>
    <scope>NUCLEOTIDE SEQUENCE [LARGE SCALE GENOMIC DNA]</scope>
    <source>
        <strain evidence="9">pt0022</strain>
    </source>
</reference>